<organism evidence="2 3">
    <name type="scientific">Colletotrichum siamense</name>
    <name type="common">Anthracnose fungus</name>
    <dbReference type="NCBI Taxonomy" id="690259"/>
    <lineage>
        <taxon>Eukaryota</taxon>
        <taxon>Fungi</taxon>
        <taxon>Dikarya</taxon>
        <taxon>Ascomycota</taxon>
        <taxon>Pezizomycotina</taxon>
        <taxon>Sordariomycetes</taxon>
        <taxon>Hypocreomycetidae</taxon>
        <taxon>Glomerellales</taxon>
        <taxon>Glomerellaceae</taxon>
        <taxon>Colletotrichum</taxon>
        <taxon>Colletotrichum gloeosporioides species complex</taxon>
    </lineage>
</organism>
<evidence type="ECO:0000256" key="1">
    <source>
        <dbReference type="SAM" id="MobiDB-lite"/>
    </source>
</evidence>
<dbReference type="AlphaFoldDB" id="A0A9P5BMD5"/>
<feature type="region of interest" description="Disordered" evidence="1">
    <location>
        <begin position="72"/>
        <end position="122"/>
    </location>
</feature>
<reference evidence="2" key="1">
    <citation type="submission" date="2019-06" db="EMBL/GenBank/DDBJ databases">
        <authorList>
            <person name="Gan P."/>
            <person name="Shirasu K."/>
        </authorList>
    </citation>
    <scope>NUCLEOTIDE SEQUENCE [LARGE SCALE GENOMIC DNA]</scope>
    <source>
        <strain evidence="2">CAD2</strain>
    </source>
</reference>
<keyword evidence="3" id="KW-1185">Reference proteome</keyword>
<evidence type="ECO:0000313" key="3">
    <source>
        <dbReference type="Proteomes" id="UP000711996"/>
    </source>
</evidence>
<gene>
    <name evidence="2" type="ORF">CGCSCA2_v014184</name>
</gene>
<proteinExistence type="predicted"/>
<comment type="caution">
    <text evidence="2">The sequence shown here is derived from an EMBL/GenBank/DDBJ whole genome shotgun (WGS) entry which is preliminary data.</text>
</comment>
<accession>A0A9P5BMD5</accession>
<dbReference type="Proteomes" id="UP000711996">
    <property type="component" value="Unassembled WGS sequence"/>
</dbReference>
<name>A0A9P5BMD5_COLSI</name>
<protein>
    <submittedName>
        <fullName evidence="2">Uncharacterized protein</fullName>
    </submittedName>
</protein>
<dbReference type="EMBL" id="QPMT01000081">
    <property type="protein sequence ID" value="KAF4843775.1"/>
    <property type="molecule type" value="Genomic_DNA"/>
</dbReference>
<evidence type="ECO:0000313" key="2">
    <source>
        <dbReference type="EMBL" id="KAF4843775.1"/>
    </source>
</evidence>
<sequence>MVRAIMELVVQLDWGFDAGSSSIVPVPFFDCHLRPERRDDQSRPPLSVAASRTITTTTVELIYFTEEGADKHNANVHATSSRPDERVAVSWSLDSTTPSDDDGPRRHRQTAPARPPAMRPKGQIKLAASTSHCLLAGK</sequence>